<dbReference type="AlphaFoldDB" id="A0A1H4X099"/>
<reference evidence="3" key="1">
    <citation type="submission" date="2016-10" db="EMBL/GenBank/DDBJ databases">
        <authorList>
            <person name="Varghese N."/>
            <person name="Submissions S."/>
        </authorList>
    </citation>
    <scope>NUCLEOTIDE SEQUENCE [LARGE SCALE GENOMIC DNA]</scope>
    <source>
        <strain evidence="3">DSM 44498</strain>
    </source>
</reference>
<accession>A0A1H4X099</accession>
<dbReference type="InterPro" id="IPR000639">
    <property type="entry name" value="Epox_hydrolase-like"/>
</dbReference>
<keyword evidence="3" id="KW-1185">Reference proteome</keyword>
<dbReference type="PRINTS" id="PR00111">
    <property type="entry name" value="ABHYDROLASE"/>
</dbReference>
<feature type="domain" description="AB hydrolase-1" evidence="1">
    <location>
        <begin position="36"/>
        <end position="265"/>
    </location>
</feature>
<dbReference type="PANTHER" id="PTHR43194:SF2">
    <property type="entry name" value="PEROXISOMAL MEMBRANE PROTEIN LPX1"/>
    <property type="match status" value="1"/>
</dbReference>
<dbReference type="InterPro" id="IPR029058">
    <property type="entry name" value="AB_hydrolase_fold"/>
</dbReference>
<evidence type="ECO:0000313" key="2">
    <source>
        <dbReference type="EMBL" id="SEC98194.1"/>
    </source>
</evidence>
<dbReference type="InterPro" id="IPR000073">
    <property type="entry name" value="AB_hydrolase_1"/>
</dbReference>
<organism evidence="2 3">
    <name type="scientific">Rhodococcus koreensis</name>
    <dbReference type="NCBI Taxonomy" id="99653"/>
    <lineage>
        <taxon>Bacteria</taxon>
        <taxon>Bacillati</taxon>
        <taxon>Actinomycetota</taxon>
        <taxon>Actinomycetes</taxon>
        <taxon>Mycobacteriales</taxon>
        <taxon>Nocardiaceae</taxon>
        <taxon>Rhodococcus</taxon>
    </lineage>
</organism>
<dbReference type="Gene3D" id="3.40.50.1820">
    <property type="entry name" value="alpha/beta hydrolase"/>
    <property type="match status" value="1"/>
</dbReference>
<dbReference type="Proteomes" id="UP000183561">
    <property type="component" value="Unassembled WGS sequence"/>
</dbReference>
<protein>
    <submittedName>
        <fullName evidence="2">Pimeloyl-ACP methyl ester carboxylesterase</fullName>
    </submittedName>
</protein>
<dbReference type="GO" id="GO:0003824">
    <property type="term" value="F:catalytic activity"/>
    <property type="evidence" value="ECO:0007669"/>
    <property type="project" value="InterPro"/>
</dbReference>
<dbReference type="RefSeq" id="WP_072944553.1">
    <property type="nucleotide sequence ID" value="NZ_FNSV01000005.1"/>
</dbReference>
<name>A0A1H4X099_9NOCA</name>
<dbReference type="EMBL" id="FNSV01000005">
    <property type="protein sequence ID" value="SEC98194.1"/>
    <property type="molecule type" value="Genomic_DNA"/>
</dbReference>
<dbReference type="SUPFAM" id="SSF53474">
    <property type="entry name" value="alpha/beta-Hydrolases"/>
    <property type="match status" value="1"/>
</dbReference>
<evidence type="ECO:0000259" key="1">
    <source>
        <dbReference type="Pfam" id="PF00561"/>
    </source>
</evidence>
<dbReference type="Pfam" id="PF00561">
    <property type="entry name" value="Abhydrolase_1"/>
    <property type="match status" value="1"/>
</dbReference>
<dbReference type="InterPro" id="IPR050228">
    <property type="entry name" value="Carboxylesterase_BioH"/>
</dbReference>
<dbReference type="PRINTS" id="PR00412">
    <property type="entry name" value="EPOXHYDRLASE"/>
</dbReference>
<sequence>MTVAESVRREALEFRGAHGDKLIGDRWMSPRRNRGTVLLLHGGGQTRHSWERTARRLAGAGWQAITVDARGHGDSAWSATGYTLDFFVADLHATIAQIGTAPVVVGASLGGRTALAAVGERPGSVSGLVLVDIAHRVDPDGRERVKGFMAGAPDGFATLEDVAAAVDAYRSAPRRRRNLDGLRKNLRQRADGRWYWHWDPRFLEFTTDGANVDVDRLSRAARNVTVPTLLVRGKKSDMVTAEAAAEIRDLVPTAEVVEVGAGHMVAGDDNDVFTAHLQDFLVGRVRQQGVDS</sequence>
<proteinExistence type="predicted"/>
<dbReference type="PANTHER" id="PTHR43194">
    <property type="entry name" value="HYDROLASE ALPHA/BETA FOLD FAMILY"/>
    <property type="match status" value="1"/>
</dbReference>
<dbReference type="OrthoDB" id="63519at2"/>
<gene>
    <name evidence="2" type="ORF">SAMN04490239_6254</name>
</gene>
<evidence type="ECO:0000313" key="3">
    <source>
        <dbReference type="Proteomes" id="UP000183561"/>
    </source>
</evidence>